<evidence type="ECO:0000256" key="4">
    <source>
        <dbReference type="ARBA" id="ARBA00022527"/>
    </source>
</evidence>
<feature type="transmembrane region" description="Helical" evidence="20">
    <location>
        <begin position="440"/>
        <end position="462"/>
    </location>
</feature>
<evidence type="ECO:0000256" key="11">
    <source>
        <dbReference type="ARBA" id="ARBA00022777"/>
    </source>
</evidence>
<dbReference type="SMART" id="SM00473">
    <property type="entry name" value="PAN_AP"/>
    <property type="match status" value="1"/>
</dbReference>
<keyword evidence="3" id="KW-1003">Cell membrane</keyword>
<dbReference type="Gene3D" id="1.10.510.10">
    <property type="entry name" value="Transferase(Phosphotransferase) domain 1"/>
    <property type="match status" value="1"/>
</dbReference>
<dbReference type="InterPro" id="IPR001480">
    <property type="entry name" value="Bulb-type_lectin_dom"/>
</dbReference>
<evidence type="ECO:0000313" key="24">
    <source>
        <dbReference type="EMBL" id="KAK1405325.1"/>
    </source>
</evidence>
<evidence type="ECO:0000256" key="6">
    <source>
        <dbReference type="ARBA" id="ARBA00022679"/>
    </source>
</evidence>
<dbReference type="FunFam" id="2.90.10.10:FF:000009">
    <property type="entry name" value="Receptor-like serine/threonine-protein kinase SD1-8"/>
    <property type="match status" value="1"/>
</dbReference>
<dbReference type="InterPro" id="IPR036426">
    <property type="entry name" value="Bulb-type_lectin_dom_sf"/>
</dbReference>
<gene>
    <name evidence="24" type="ORF">POM88_004930</name>
</gene>
<evidence type="ECO:0000256" key="2">
    <source>
        <dbReference type="ARBA" id="ARBA00012513"/>
    </source>
</evidence>
<evidence type="ECO:0000256" key="13">
    <source>
        <dbReference type="ARBA" id="ARBA00022989"/>
    </source>
</evidence>
<feature type="chain" id="PRO_5042254278" description="non-specific serine/threonine protein kinase" evidence="21">
    <location>
        <begin position="30"/>
        <end position="613"/>
    </location>
</feature>
<keyword evidence="11 24" id="KW-0418">Kinase</keyword>
<dbReference type="Pfam" id="PF00954">
    <property type="entry name" value="S_locus_glycop"/>
    <property type="match status" value="1"/>
</dbReference>
<comment type="caution">
    <text evidence="24">The sequence shown here is derived from an EMBL/GenBank/DDBJ whole genome shotgun (WGS) entry which is preliminary data.</text>
</comment>
<evidence type="ECO:0000313" key="25">
    <source>
        <dbReference type="Proteomes" id="UP001237642"/>
    </source>
</evidence>
<dbReference type="EC" id="2.7.11.1" evidence="2"/>
<evidence type="ECO:0000259" key="23">
    <source>
        <dbReference type="PROSITE" id="PS50948"/>
    </source>
</evidence>
<evidence type="ECO:0000256" key="21">
    <source>
        <dbReference type="SAM" id="SignalP"/>
    </source>
</evidence>
<keyword evidence="12" id="KW-0067">ATP-binding</keyword>
<dbReference type="InterPro" id="IPR000858">
    <property type="entry name" value="S_locus_glycoprot_dom"/>
</dbReference>
<accession>A0AAD8JP10</accession>
<keyword evidence="25" id="KW-1185">Reference proteome</keyword>
<evidence type="ECO:0000256" key="10">
    <source>
        <dbReference type="ARBA" id="ARBA00022741"/>
    </source>
</evidence>
<keyword evidence="8 21" id="KW-0732">Signal</keyword>
<evidence type="ECO:0000256" key="12">
    <source>
        <dbReference type="ARBA" id="ARBA00022840"/>
    </source>
</evidence>
<dbReference type="GO" id="GO:0030246">
    <property type="term" value="F:carbohydrate binding"/>
    <property type="evidence" value="ECO:0007669"/>
    <property type="project" value="UniProtKB-KW"/>
</dbReference>
<dbReference type="CDD" id="cd00028">
    <property type="entry name" value="B_lectin"/>
    <property type="match status" value="1"/>
</dbReference>
<dbReference type="GO" id="GO:0004674">
    <property type="term" value="F:protein serine/threonine kinase activity"/>
    <property type="evidence" value="ECO:0007669"/>
    <property type="project" value="UniProtKB-KW"/>
</dbReference>
<keyword evidence="15" id="KW-1015">Disulfide bond</keyword>
<evidence type="ECO:0000256" key="16">
    <source>
        <dbReference type="ARBA" id="ARBA00023170"/>
    </source>
</evidence>
<keyword evidence="14 20" id="KW-0472">Membrane</keyword>
<comment type="catalytic activity">
    <reaction evidence="18">
        <text>L-threonyl-[protein] + ATP = O-phospho-L-threonyl-[protein] + ADP + H(+)</text>
        <dbReference type="Rhea" id="RHEA:46608"/>
        <dbReference type="Rhea" id="RHEA-COMP:11060"/>
        <dbReference type="Rhea" id="RHEA-COMP:11605"/>
        <dbReference type="ChEBI" id="CHEBI:15378"/>
        <dbReference type="ChEBI" id="CHEBI:30013"/>
        <dbReference type="ChEBI" id="CHEBI:30616"/>
        <dbReference type="ChEBI" id="CHEBI:61977"/>
        <dbReference type="ChEBI" id="CHEBI:456216"/>
        <dbReference type="EC" id="2.7.11.1"/>
    </reaction>
</comment>
<dbReference type="GO" id="GO:0005524">
    <property type="term" value="F:ATP binding"/>
    <property type="evidence" value="ECO:0007669"/>
    <property type="project" value="UniProtKB-KW"/>
</dbReference>
<evidence type="ECO:0000256" key="9">
    <source>
        <dbReference type="ARBA" id="ARBA00022734"/>
    </source>
</evidence>
<dbReference type="Pfam" id="PF08276">
    <property type="entry name" value="PAN_2"/>
    <property type="match status" value="1"/>
</dbReference>
<keyword evidence="9" id="KW-0430">Lectin</keyword>
<sequence>MKLQTKKTTLCLLALHICALFCETRVCEGTHVISVSQSLSGNQTIFSENGTFELGFFTPGKSKNYYIGIWYKNFVDKTVVWVANRNHPVTNPYDSELKLLPDGNLALLNESKIQIWSSNSTARKDNSTLAILFDNGNFVTRDNQDSSNIIWQSFDDPTDTWLPGGKIGYNKIKKEKIYLTSWRNSENPAPSLFSLEVETNGTSIILLYNRTKQYLSTGAWTGRYFVLVPEIERNPYISNFRYVSNVNESKLTYDTATKTLTRFMIDVTGQFRQFAWRENFPERRWGPNWMRPEQCEVPKFCGAFGTCNQLKAPPCTCLQGYEPRVSKNWALGDYTDGCIRKSPLHCGDGGVEDAFCFLKTMRFSTGDTGESQSLDFRSEKECKSACLSSCSCTGYVFDDGKCAVWDGEVYNIQQLASGDNRNKVFGVRITKSGKASKIRVWIVVGTSVGFFALLGVVILIFLQLTKRKVGKYKGAAGDLMLFKYKDIRKSTKNFSEKLGRRNMELLDDGDYFPALVADKISKGEEVLMQFLDRKLEGKADSSEVTRACKVACWCIQDNEKNRPSMGLVIQLLEGTTEVGIPPYPWFLRGFTKENEYQSIVDPPSTFCTTSSNT</sequence>
<keyword evidence="5" id="KW-0597">Phosphoprotein</keyword>
<dbReference type="GO" id="GO:0005886">
    <property type="term" value="C:plasma membrane"/>
    <property type="evidence" value="ECO:0007669"/>
    <property type="project" value="UniProtKB-SubCell"/>
</dbReference>
<evidence type="ECO:0000256" key="17">
    <source>
        <dbReference type="ARBA" id="ARBA00023180"/>
    </source>
</evidence>
<dbReference type="InterPro" id="IPR003609">
    <property type="entry name" value="Pan_app"/>
</dbReference>
<evidence type="ECO:0000256" key="7">
    <source>
        <dbReference type="ARBA" id="ARBA00022692"/>
    </source>
</evidence>
<dbReference type="Gene3D" id="2.90.10.10">
    <property type="entry name" value="Bulb-type lectin domain"/>
    <property type="match status" value="1"/>
</dbReference>
<keyword evidence="4" id="KW-0723">Serine/threonine-protein kinase</keyword>
<keyword evidence="17" id="KW-0325">Glycoprotein</keyword>
<dbReference type="Proteomes" id="UP001237642">
    <property type="component" value="Unassembled WGS sequence"/>
</dbReference>
<evidence type="ECO:0000256" key="19">
    <source>
        <dbReference type="ARBA" id="ARBA00048679"/>
    </source>
</evidence>
<dbReference type="CDD" id="cd01098">
    <property type="entry name" value="PAN_AP_plant"/>
    <property type="match status" value="1"/>
</dbReference>
<keyword evidence="16 24" id="KW-0675">Receptor</keyword>
<evidence type="ECO:0000256" key="18">
    <source>
        <dbReference type="ARBA" id="ARBA00047899"/>
    </source>
</evidence>
<evidence type="ECO:0000259" key="22">
    <source>
        <dbReference type="PROSITE" id="PS50927"/>
    </source>
</evidence>
<dbReference type="Pfam" id="PF01453">
    <property type="entry name" value="B_lectin"/>
    <property type="match status" value="1"/>
</dbReference>
<feature type="domain" description="Bulb-type lectin" evidence="22">
    <location>
        <begin position="30"/>
        <end position="153"/>
    </location>
</feature>
<evidence type="ECO:0000256" key="5">
    <source>
        <dbReference type="ARBA" id="ARBA00022553"/>
    </source>
</evidence>
<comment type="subcellular location">
    <subcellularLocation>
        <location evidence="1">Cell membrane</location>
        <topology evidence="1">Single-pass type I membrane protein</topology>
    </subcellularLocation>
</comment>
<dbReference type="EMBL" id="JAUIZM010000001">
    <property type="protein sequence ID" value="KAK1405325.1"/>
    <property type="molecule type" value="Genomic_DNA"/>
</dbReference>
<feature type="signal peptide" evidence="21">
    <location>
        <begin position="1"/>
        <end position="29"/>
    </location>
</feature>
<evidence type="ECO:0000256" key="20">
    <source>
        <dbReference type="SAM" id="Phobius"/>
    </source>
</evidence>
<dbReference type="PANTHER" id="PTHR32444">
    <property type="entry name" value="BULB-TYPE LECTIN DOMAIN-CONTAINING PROTEIN"/>
    <property type="match status" value="1"/>
</dbReference>
<dbReference type="SMART" id="SM00108">
    <property type="entry name" value="B_lectin"/>
    <property type="match status" value="1"/>
</dbReference>
<keyword evidence="13 20" id="KW-1133">Transmembrane helix</keyword>
<name>A0AAD8JP10_9APIA</name>
<protein>
    <recommendedName>
        <fullName evidence="2">non-specific serine/threonine protein kinase</fullName>
        <ecNumber evidence="2">2.7.11.1</ecNumber>
    </recommendedName>
</protein>
<evidence type="ECO:0000256" key="15">
    <source>
        <dbReference type="ARBA" id="ARBA00023157"/>
    </source>
</evidence>
<reference evidence="24" key="2">
    <citation type="submission" date="2023-05" db="EMBL/GenBank/DDBJ databases">
        <authorList>
            <person name="Schelkunov M.I."/>
        </authorList>
    </citation>
    <scope>NUCLEOTIDE SEQUENCE</scope>
    <source>
        <strain evidence="24">Hsosn_3</strain>
        <tissue evidence="24">Leaf</tissue>
    </source>
</reference>
<feature type="domain" description="Apple" evidence="23">
    <location>
        <begin position="346"/>
        <end position="430"/>
    </location>
</feature>
<comment type="catalytic activity">
    <reaction evidence="19">
        <text>L-seryl-[protein] + ATP = O-phospho-L-seryl-[protein] + ADP + H(+)</text>
        <dbReference type="Rhea" id="RHEA:17989"/>
        <dbReference type="Rhea" id="RHEA-COMP:9863"/>
        <dbReference type="Rhea" id="RHEA-COMP:11604"/>
        <dbReference type="ChEBI" id="CHEBI:15378"/>
        <dbReference type="ChEBI" id="CHEBI:29999"/>
        <dbReference type="ChEBI" id="CHEBI:30616"/>
        <dbReference type="ChEBI" id="CHEBI:83421"/>
        <dbReference type="ChEBI" id="CHEBI:456216"/>
        <dbReference type="EC" id="2.7.11.1"/>
    </reaction>
</comment>
<proteinExistence type="predicted"/>
<evidence type="ECO:0000256" key="1">
    <source>
        <dbReference type="ARBA" id="ARBA00004251"/>
    </source>
</evidence>
<dbReference type="PROSITE" id="PS50948">
    <property type="entry name" value="PAN"/>
    <property type="match status" value="1"/>
</dbReference>
<keyword evidence="10" id="KW-0547">Nucleotide-binding</keyword>
<dbReference type="GO" id="GO:0048544">
    <property type="term" value="P:recognition of pollen"/>
    <property type="evidence" value="ECO:0007669"/>
    <property type="project" value="InterPro"/>
</dbReference>
<dbReference type="PROSITE" id="PS50927">
    <property type="entry name" value="BULB_LECTIN"/>
    <property type="match status" value="1"/>
</dbReference>
<keyword evidence="6" id="KW-0808">Transferase</keyword>
<dbReference type="AlphaFoldDB" id="A0AAD8JP10"/>
<dbReference type="SUPFAM" id="SSF51110">
    <property type="entry name" value="alpha-D-mannose-specific plant lectins"/>
    <property type="match status" value="1"/>
</dbReference>
<evidence type="ECO:0000256" key="3">
    <source>
        <dbReference type="ARBA" id="ARBA00022475"/>
    </source>
</evidence>
<organism evidence="24 25">
    <name type="scientific">Heracleum sosnowskyi</name>
    <dbReference type="NCBI Taxonomy" id="360622"/>
    <lineage>
        <taxon>Eukaryota</taxon>
        <taxon>Viridiplantae</taxon>
        <taxon>Streptophyta</taxon>
        <taxon>Embryophyta</taxon>
        <taxon>Tracheophyta</taxon>
        <taxon>Spermatophyta</taxon>
        <taxon>Magnoliopsida</taxon>
        <taxon>eudicotyledons</taxon>
        <taxon>Gunneridae</taxon>
        <taxon>Pentapetalae</taxon>
        <taxon>asterids</taxon>
        <taxon>campanulids</taxon>
        <taxon>Apiales</taxon>
        <taxon>Apiaceae</taxon>
        <taxon>Apioideae</taxon>
        <taxon>apioid superclade</taxon>
        <taxon>Tordylieae</taxon>
        <taxon>Tordyliinae</taxon>
        <taxon>Heracleum</taxon>
    </lineage>
</organism>
<evidence type="ECO:0000256" key="14">
    <source>
        <dbReference type="ARBA" id="ARBA00023136"/>
    </source>
</evidence>
<keyword evidence="7 20" id="KW-0812">Transmembrane</keyword>
<dbReference type="PANTHER" id="PTHR32444:SF247">
    <property type="entry name" value="OS01G0958200 PROTEIN"/>
    <property type="match status" value="1"/>
</dbReference>
<evidence type="ECO:0000256" key="8">
    <source>
        <dbReference type="ARBA" id="ARBA00022729"/>
    </source>
</evidence>
<reference evidence="24" key="1">
    <citation type="submission" date="2023-02" db="EMBL/GenBank/DDBJ databases">
        <title>Genome of toxic invasive species Heracleum sosnowskyi carries increased number of genes despite the absence of recent whole-genome duplications.</title>
        <authorList>
            <person name="Schelkunov M."/>
            <person name="Shtratnikova V."/>
            <person name="Makarenko M."/>
            <person name="Klepikova A."/>
            <person name="Omelchenko D."/>
            <person name="Novikova G."/>
            <person name="Obukhova E."/>
            <person name="Bogdanov V."/>
            <person name="Penin A."/>
            <person name="Logacheva M."/>
        </authorList>
    </citation>
    <scope>NUCLEOTIDE SEQUENCE</scope>
    <source>
        <strain evidence="24">Hsosn_3</strain>
        <tissue evidence="24">Leaf</tissue>
    </source>
</reference>